<evidence type="ECO:0000256" key="4">
    <source>
        <dbReference type="ARBA" id="ARBA00023136"/>
    </source>
</evidence>
<evidence type="ECO:0000256" key="5">
    <source>
        <dbReference type="SAM" id="Phobius"/>
    </source>
</evidence>
<feature type="transmembrane region" description="Helical" evidence="5">
    <location>
        <begin position="398"/>
        <end position="415"/>
    </location>
</feature>
<gene>
    <name evidence="7" type="ORF">BRAD3257_2858</name>
</gene>
<protein>
    <recommendedName>
        <fullName evidence="6">O-antigen ligase-related domain-containing protein</fullName>
    </recommendedName>
</protein>
<feature type="transmembrane region" description="Helical" evidence="5">
    <location>
        <begin position="238"/>
        <end position="270"/>
    </location>
</feature>
<feature type="transmembrane region" description="Helical" evidence="5">
    <location>
        <begin position="149"/>
        <end position="167"/>
    </location>
</feature>
<dbReference type="Pfam" id="PF04932">
    <property type="entry name" value="Wzy_C"/>
    <property type="match status" value="1"/>
</dbReference>
<accession>A0A2U3PXN7</accession>
<dbReference type="Proteomes" id="UP000246085">
    <property type="component" value="Chromosome BRAD3257"/>
</dbReference>
<evidence type="ECO:0000256" key="3">
    <source>
        <dbReference type="ARBA" id="ARBA00022989"/>
    </source>
</evidence>
<reference evidence="7 8" key="1">
    <citation type="submission" date="2018-03" db="EMBL/GenBank/DDBJ databases">
        <authorList>
            <person name="Gully D."/>
        </authorList>
    </citation>
    <scope>NUCLEOTIDE SEQUENCE [LARGE SCALE GENOMIC DNA]</scope>
    <source>
        <strain evidence="7">ORS3257</strain>
    </source>
</reference>
<evidence type="ECO:0000256" key="2">
    <source>
        <dbReference type="ARBA" id="ARBA00022692"/>
    </source>
</evidence>
<name>A0A2U3PXN7_9BRAD</name>
<comment type="subcellular location">
    <subcellularLocation>
        <location evidence="1">Membrane</location>
        <topology evidence="1">Multi-pass membrane protein</topology>
    </subcellularLocation>
</comment>
<keyword evidence="3 5" id="KW-1133">Transmembrane helix</keyword>
<dbReference type="InterPro" id="IPR007016">
    <property type="entry name" value="O-antigen_ligase-rel_domated"/>
</dbReference>
<feature type="transmembrane region" description="Helical" evidence="5">
    <location>
        <begin position="282"/>
        <end position="309"/>
    </location>
</feature>
<evidence type="ECO:0000256" key="1">
    <source>
        <dbReference type="ARBA" id="ARBA00004141"/>
    </source>
</evidence>
<dbReference type="KEGG" id="bvz:BRAD3257_2858"/>
<dbReference type="InterPro" id="IPR051533">
    <property type="entry name" value="WaaL-like"/>
</dbReference>
<dbReference type="AlphaFoldDB" id="A0A2U3PXN7"/>
<evidence type="ECO:0000313" key="7">
    <source>
        <dbReference type="EMBL" id="SPP93917.1"/>
    </source>
</evidence>
<keyword evidence="4 5" id="KW-0472">Membrane</keyword>
<dbReference type="PANTHER" id="PTHR37422:SF13">
    <property type="entry name" value="LIPOPOLYSACCHARIDE BIOSYNTHESIS PROTEIN PA4999-RELATED"/>
    <property type="match status" value="1"/>
</dbReference>
<dbReference type="EMBL" id="LS398110">
    <property type="protein sequence ID" value="SPP93917.1"/>
    <property type="molecule type" value="Genomic_DNA"/>
</dbReference>
<evidence type="ECO:0000259" key="6">
    <source>
        <dbReference type="Pfam" id="PF04932"/>
    </source>
</evidence>
<feature type="domain" description="O-antigen ligase-related" evidence="6">
    <location>
        <begin position="240"/>
        <end position="376"/>
    </location>
</feature>
<proteinExistence type="predicted"/>
<dbReference type="RefSeq" id="WP_122402125.1">
    <property type="nucleotide sequence ID" value="NZ_LS398110.1"/>
</dbReference>
<keyword evidence="2 5" id="KW-0812">Transmembrane</keyword>
<dbReference type="PANTHER" id="PTHR37422">
    <property type="entry name" value="TEICHURONIC ACID BIOSYNTHESIS PROTEIN TUAE"/>
    <property type="match status" value="1"/>
</dbReference>
<feature type="transmembrane region" description="Helical" evidence="5">
    <location>
        <begin position="361"/>
        <end position="386"/>
    </location>
</feature>
<organism evidence="7 8">
    <name type="scientific">Bradyrhizobium vignae</name>
    <dbReference type="NCBI Taxonomy" id="1549949"/>
    <lineage>
        <taxon>Bacteria</taxon>
        <taxon>Pseudomonadati</taxon>
        <taxon>Pseudomonadota</taxon>
        <taxon>Alphaproteobacteria</taxon>
        <taxon>Hyphomicrobiales</taxon>
        <taxon>Nitrobacteraceae</taxon>
        <taxon>Bradyrhizobium</taxon>
    </lineage>
</organism>
<sequence length="452" mass="48692">MSTQPAAYSHVSTGYPQPIRLRANRGAVRSLGDEAVLKLLMAALFLPEGLSFFIGDFRLTAVRLLLICFSVAAVIRLCRRIGTAAYACVPSDILVVIAGIWMVIAAMITSGPANGLKGGGALALDFVGAYFVFRSFLGSLDSSVRIVEFACKLMVVVVLIALLDPLTGKLFTYEWIKGITGYRKEAYEVAILSQAETLYRDGSIRAMGPMEHSILFGLACAWFGALALCTFPRRLLGWAVAVVAFIGAFFSRSQGAMVSFVLVMALAVLYGATPRLTSRWKILGTIVACGVTFIFLFSGKPIATILRFAGVTPMTGWYREAIWEAATPLVAGSPLFGIGLLDDWNWQAGGVLVGSSVDTMWLELAMNFGIPGSLFVFLTIVGAFWLGPIDRCQVLSPSEKRLSVALGFLTVISVLEGFMVHMWGICWVLLGVFAGIRASLAESAVARSRMTA</sequence>
<feature type="transmembrane region" description="Helical" evidence="5">
    <location>
        <begin position="213"/>
        <end position="231"/>
    </location>
</feature>
<feature type="transmembrane region" description="Helical" evidence="5">
    <location>
        <begin position="120"/>
        <end position="137"/>
    </location>
</feature>
<evidence type="ECO:0000313" key="8">
    <source>
        <dbReference type="Proteomes" id="UP000246085"/>
    </source>
</evidence>
<feature type="transmembrane region" description="Helical" evidence="5">
    <location>
        <begin position="60"/>
        <end position="78"/>
    </location>
</feature>
<dbReference type="GO" id="GO:0016020">
    <property type="term" value="C:membrane"/>
    <property type="evidence" value="ECO:0007669"/>
    <property type="project" value="UniProtKB-SubCell"/>
</dbReference>
<feature type="transmembrane region" description="Helical" evidence="5">
    <location>
        <begin position="85"/>
        <end position="108"/>
    </location>
</feature>